<dbReference type="Proteomes" id="UP000814140">
    <property type="component" value="Unassembled WGS sequence"/>
</dbReference>
<comment type="caution">
    <text evidence="1">The sequence shown here is derived from an EMBL/GenBank/DDBJ whole genome shotgun (WGS) entry which is preliminary data.</text>
</comment>
<keyword evidence="2" id="KW-1185">Reference proteome</keyword>
<gene>
    <name evidence="1" type="ORF">BV25DRAFT_1832408</name>
</gene>
<dbReference type="EMBL" id="MU277267">
    <property type="protein sequence ID" value="KAI0056296.1"/>
    <property type="molecule type" value="Genomic_DNA"/>
</dbReference>
<reference evidence="1" key="2">
    <citation type="journal article" date="2022" name="New Phytol.">
        <title>Evolutionary transition to the ectomycorrhizal habit in the genomes of a hyperdiverse lineage of mushroom-forming fungi.</title>
        <authorList>
            <person name="Looney B."/>
            <person name="Miyauchi S."/>
            <person name="Morin E."/>
            <person name="Drula E."/>
            <person name="Courty P.E."/>
            <person name="Kohler A."/>
            <person name="Kuo A."/>
            <person name="LaButti K."/>
            <person name="Pangilinan J."/>
            <person name="Lipzen A."/>
            <person name="Riley R."/>
            <person name="Andreopoulos W."/>
            <person name="He G."/>
            <person name="Johnson J."/>
            <person name="Nolan M."/>
            <person name="Tritt A."/>
            <person name="Barry K.W."/>
            <person name="Grigoriev I.V."/>
            <person name="Nagy L.G."/>
            <person name="Hibbett D."/>
            <person name="Henrissat B."/>
            <person name="Matheny P.B."/>
            <person name="Labbe J."/>
            <person name="Martin F.M."/>
        </authorList>
    </citation>
    <scope>NUCLEOTIDE SEQUENCE</scope>
    <source>
        <strain evidence="1">HHB10654</strain>
    </source>
</reference>
<protein>
    <submittedName>
        <fullName evidence="1">Uncharacterized protein</fullName>
    </submittedName>
</protein>
<proteinExistence type="predicted"/>
<reference evidence="1" key="1">
    <citation type="submission" date="2021-03" db="EMBL/GenBank/DDBJ databases">
        <authorList>
            <consortium name="DOE Joint Genome Institute"/>
            <person name="Ahrendt S."/>
            <person name="Looney B.P."/>
            <person name="Miyauchi S."/>
            <person name="Morin E."/>
            <person name="Drula E."/>
            <person name="Courty P.E."/>
            <person name="Chicoki N."/>
            <person name="Fauchery L."/>
            <person name="Kohler A."/>
            <person name="Kuo A."/>
            <person name="Labutti K."/>
            <person name="Pangilinan J."/>
            <person name="Lipzen A."/>
            <person name="Riley R."/>
            <person name="Andreopoulos W."/>
            <person name="He G."/>
            <person name="Johnson J."/>
            <person name="Barry K.W."/>
            <person name="Grigoriev I.V."/>
            <person name="Nagy L."/>
            <person name="Hibbett D."/>
            <person name="Henrissat B."/>
            <person name="Matheny P.B."/>
            <person name="Labbe J."/>
            <person name="Martin F."/>
        </authorList>
    </citation>
    <scope>NUCLEOTIDE SEQUENCE</scope>
    <source>
        <strain evidence="1">HHB10654</strain>
    </source>
</reference>
<sequence>MLQALARMPQLRHLCLCDTLPNIFTASASPKYLLLPHLQTLLIGGWVSKVAGGLRFLSTPTITSLNLELDRTGFDLRSSPHTFTTAVSKWLKAAPAHCTYHSLSFLQDAHSLETDIVLGPSASHLDGNATRKLTMRVVLPPSEPSPFFWNLLPKKLEIFGQLLELVVSDGRFTSQRLWQKLEAVTEGIREITVFGFHAGNGL</sequence>
<evidence type="ECO:0000313" key="1">
    <source>
        <dbReference type="EMBL" id="KAI0056296.1"/>
    </source>
</evidence>
<accession>A0ACB8SKI5</accession>
<name>A0ACB8SKI5_9AGAM</name>
<evidence type="ECO:0000313" key="2">
    <source>
        <dbReference type="Proteomes" id="UP000814140"/>
    </source>
</evidence>
<organism evidence="1 2">
    <name type="scientific">Artomyces pyxidatus</name>
    <dbReference type="NCBI Taxonomy" id="48021"/>
    <lineage>
        <taxon>Eukaryota</taxon>
        <taxon>Fungi</taxon>
        <taxon>Dikarya</taxon>
        <taxon>Basidiomycota</taxon>
        <taxon>Agaricomycotina</taxon>
        <taxon>Agaricomycetes</taxon>
        <taxon>Russulales</taxon>
        <taxon>Auriscalpiaceae</taxon>
        <taxon>Artomyces</taxon>
    </lineage>
</organism>